<evidence type="ECO:0000256" key="6">
    <source>
        <dbReference type="SAM" id="MobiDB-lite"/>
    </source>
</evidence>
<feature type="chain" id="PRO_5036457051" description="Chorion peroxidase" evidence="7">
    <location>
        <begin position="19"/>
        <end position="662"/>
    </location>
</feature>
<evidence type="ECO:0000256" key="4">
    <source>
        <dbReference type="ARBA" id="ARBA00023180"/>
    </source>
</evidence>
<dbReference type="Pfam" id="PF03098">
    <property type="entry name" value="An_peroxidase"/>
    <property type="match status" value="1"/>
</dbReference>
<dbReference type="InterPro" id="IPR019791">
    <property type="entry name" value="Haem_peroxidase_animal"/>
</dbReference>
<dbReference type="EnsemblMetazoa" id="G18228.1">
    <property type="protein sequence ID" value="G18228.1:cds"/>
    <property type="gene ID" value="G18228"/>
</dbReference>
<evidence type="ECO:0000256" key="5">
    <source>
        <dbReference type="PIRSR" id="PIRSR619791-2"/>
    </source>
</evidence>
<reference evidence="8" key="1">
    <citation type="submission" date="2022-08" db="UniProtKB">
        <authorList>
            <consortium name="EnsemblMetazoa"/>
        </authorList>
    </citation>
    <scope>IDENTIFICATION</scope>
    <source>
        <strain evidence="8">05x7-T-G4-1.051#20</strain>
    </source>
</reference>
<keyword evidence="5" id="KW-0408">Iron</keyword>
<keyword evidence="3 7" id="KW-0732">Signal</keyword>
<dbReference type="InterPro" id="IPR010255">
    <property type="entry name" value="Haem_peroxidase_sf"/>
</dbReference>
<keyword evidence="9" id="KW-1185">Reference proteome</keyword>
<dbReference type="GO" id="GO:0004601">
    <property type="term" value="F:peroxidase activity"/>
    <property type="evidence" value="ECO:0007669"/>
    <property type="project" value="InterPro"/>
</dbReference>
<dbReference type="Proteomes" id="UP000005408">
    <property type="component" value="Unassembled WGS sequence"/>
</dbReference>
<dbReference type="GO" id="GO:0006979">
    <property type="term" value="P:response to oxidative stress"/>
    <property type="evidence" value="ECO:0007669"/>
    <property type="project" value="InterPro"/>
</dbReference>
<evidence type="ECO:0000313" key="8">
    <source>
        <dbReference type="EnsemblMetazoa" id="G18228.1:cds"/>
    </source>
</evidence>
<evidence type="ECO:0000256" key="3">
    <source>
        <dbReference type="ARBA" id="ARBA00022729"/>
    </source>
</evidence>
<evidence type="ECO:0000256" key="7">
    <source>
        <dbReference type="SAM" id="SignalP"/>
    </source>
</evidence>
<sequence>MFGVTLVICIGFLSLGSASEPEDDCFLPNPNQYYLLTTTAEGNYQNCREHRSSHGYRSAGIPPNSASRAPKGNKNPKGKRSTEECEFEKPIHCDDGAKYRTYDGSCNNLKYPYWGKAETPLARFLKSDYHDGKGSPRLYGKHRKRLPNPRDIRLQIHEKSLPIHELEGHSHFLMLWGQRTSHDMIEKVEARSSTGGRLDCCGEDSGKDNCEIPILLRVDDPYFSQFNRLCLNFRRSKASPDLKCNFETRQQLSEFTSYVDASDLYGSNEATNENLRTKVDGLLKTTLHSDGNEMMPQANGGFCRSQSEKKCFQAGDRRVNQQPALMSVHTILLREHNRIARELKSKNPHWNDEMLFQESRKIVIGEIQHITYNSYLPTILGSNIMNLFDLKPRSLGKYFTKYDDKVIPTIRNGFMAAAFRFGHSMVNNHLAFKDHYGNNERTLFRHLWVNPDKLYETDGIEKTLRGLQEEHSQSVDRYKTEEITDRFFESPDRPGFGNDLISININRGRDHGIVGYLAWRKMCKLPSADNFYSLTDHSRKMVRLLQSVYRRAADIDLFVGGVTETPLPGALVGPTFACILGLQFKALKYGDRFYYENDDPNARFTIGQLNEIKKATLARIICRNSNIGEIQQDVFSHGDPLVNCYSIQDDINFSLWEVIPQN</sequence>
<keyword evidence="4" id="KW-0325">Glycoprotein</keyword>
<evidence type="ECO:0008006" key="10">
    <source>
        <dbReference type="Google" id="ProtNLM"/>
    </source>
</evidence>
<dbReference type="PROSITE" id="PS50292">
    <property type="entry name" value="PEROXIDASE_3"/>
    <property type="match status" value="1"/>
</dbReference>
<feature type="region of interest" description="Disordered" evidence="6">
    <location>
        <begin position="50"/>
        <end position="83"/>
    </location>
</feature>
<dbReference type="Gene3D" id="1.10.640.10">
    <property type="entry name" value="Haem peroxidase domain superfamily, animal type"/>
    <property type="match status" value="1"/>
</dbReference>
<evidence type="ECO:0000256" key="1">
    <source>
        <dbReference type="ARBA" id="ARBA00004613"/>
    </source>
</evidence>
<feature type="signal peptide" evidence="7">
    <location>
        <begin position="1"/>
        <end position="18"/>
    </location>
</feature>
<dbReference type="PANTHER" id="PTHR11475:SF4">
    <property type="entry name" value="CHORION PEROXIDASE"/>
    <property type="match status" value="1"/>
</dbReference>
<keyword evidence="5" id="KW-0479">Metal-binding</keyword>
<dbReference type="InterPro" id="IPR037120">
    <property type="entry name" value="Haem_peroxidase_sf_animal"/>
</dbReference>
<proteinExistence type="predicted"/>
<dbReference type="PANTHER" id="PTHR11475">
    <property type="entry name" value="OXIDASE/PEROXIDASE"/>
    <property type="match status" value="1"/>
</dbReference>
<organism evidence="8 9">
    <name type="scientific">Magallana gigas</name>
    <name type="common">Pacific oyster</name>
    <name type="synonym">Crassostrea gigas</name>
    <dbReference type="NCBI Taxonomy" id="29159"/>
    <lineage>
        <taxon>Eukaryota</taxon>
        <taxon>Metazoa</taxon>
        <taxon>Spiralia</taxon>
        <taxon>Lophotrochozoa</taxon>
        <taxon>Mollusca</taxon>
        <taxon>Bivalvia</taxon>
        <taxon>Autobranchia</taxon>
        <taxon>Pteriomorphia</taxon>
        <taxon>Ostreida</taxon>
        <taxon>Ostreoidea</taxon>
        <taxon>Ostreidae</taxon>
        <taxon>Magallana</taxon>
    </lineage>
</organism>
<dbReference type="AlphaFoldDB" id="A0A8W8JB10"/>
<feature type="binding site" description="axial binding residue" evidence="5">
    <location>
        <position position="423"/>
    </location>
    <ligand>
        <name>heme b</name>
        <dbReference type="ChEBI" id="CHEBI:60344"/>
    </ligand>
    <ligandPart>
        <name>Fe</name>
        <dbReference type="ChEBI" id="CHEBI:18248"/>
    </ligandPart>
</feature>
<evidence type="ECO:0000256" key="2">
    <source>
        <dbReference type="ARBA" id="ARBA00022525"/>
    </source>
</evidence>
<comment type="subcellular location">
    <subcellularLocation>
        <location evidence="1">Secreted</location>
    </subcellularLocation>
</comment>
<keyword evidence="2" id="KW-0964">Secreted</keyword>
<name>A0A8W8JB10_MAGGI</name>
<dbReference type="SUPFAM" id="SSF48113">
    <property type="entry name" value="Heme-dependent peroxidases"/>
    <property type="match status" value="1"/>
</dbReference>
<protein>
    <recommendedName>
        <fullName evidence="10">Chorion peroxidase</fullName>
    </recommendedName>
</protein>
<dbReference type="GO" id="GO:0046872">
    <property type="term" value="F:metal ion binding"/>
    <property type="evidence" value="ECO:0007669"/>
    <property type="project" value="UniProtKB-KW"/>
</dbReference>
<dbReference type="FunFam" id="1.10.640.10:FF:000003">
    <property type="entry name" value="chorion peroxidase"/>
    <property type="match status" value="1"/>
</dbReference>
<keyword evidence="5" id="KW-0349">Heme</keyword>
<dbReference type="PRINTS" id="PR00457">
    <property type="entry name" value="ANPEROXIDASE"/>
</dbReference>
<evidence type="ECO:0000313" key="9">
    <source>
        <dbReference type="Proteomes" id="UP000005408"/>
    </source>
</evidence>
<dbReference type="GO" id="GO:0020037">
    <property type="term" value="F:heme binding"/>
    <property type="evidence" value="ECO:0007669"/>
    <property type="project" value="InterPro"/>
</dbReference>
<dbReference type="CDD" id="cd09823">
    <property type="entry name" value="peroxinectin_like"/>
    <property type="match status" value="1"/>
</dbReference>
<dbReference type="GO" id="GO:0005576">
    <property type="term" value="C:extracellular region"/>
    <property type="evidence" value="ECO:0007669"/>
    <property type="project" value="UniProtKB-SubCell"/>
</dbReference>
<accession>A0A8W8JB10</accession>